<dbReference type="SMART" id="SM00091">
    <property type="entry name" value="PAS"/>
    <property type="match status" value="1"/>
</dbReference>
<dbReference type="CDD" id="cd00130">
    <property type="entry name" value="PAS"/>
    <property type="match status" value="1"/>
</dbReference>
<evidence type="ECO:0000256" key="2">
    <source>
        <dbReference type="ARBA" id="ARBA00012438"/>
    </source>
</evidence>
<gene>
    <name evidence="7" type="ORF">CSC65_10595</name>
</gene>
<keyword evidence="7" id="KW-0808">Transferase</keyword>
<dbReference type="Pfam" id="PF13426">
    <property type="entry name" value="PAS_9"/>
    <property type="match status" value="1"/>
</dbReference>
<dbReference type="Gene3D" id="3.30.565.10">
    <property type="entry name" value="Histidine kinase-like ATPase, C-terminal domain"/>
    <property type="match status" value="1"/>
</dbReference>
<dbReference type="SMART" id="SM00388">
    <property type="entry name" value="HisKA"/>
    <property type="match status" value="1"/>
</dbReference>
<accession>A0ABQ6Z777</accession>
<evidence type="ECO:0000259" key="5">
    <source>
        <dbReference type="PROSITE" id="PS50112"/>
    </source>
</evidence>
<organism evidence="7 8">
    <name type="scientific">Pseudoxanthomonas daejeonensis</name>
    <dbReference type="NCBI Taxonomy" id="266062"/>
    <lineage>
        <taxon>Bacteria</taxon>
        <taxon>Pseudomonadati</taxon>
        <taxon>Pseudomonadota</taxon>
        <taxon>Gammaproteobacteria</taxon>
        <taxon>Lysobacterales</taxon>
        <taxon>Lysobacteraceae</taxon>
        <taxon>Pseudoxanthomonas</taxon>
    </lineage>
</organism>
<dbReference type="Gene3D" id="1.10.287.130">
    <property type="match status" value="1"/>
</dbReference>
<dbReference type="InterPro" id="IPR036097">
    <property type="entry name" value="HisK_dim/P_sf"/>
</dbReference>
<dbReference type="GO" id="GO:0016301">
    <property type="term" value="F:kinase activity"/>
    <property type="evidence" value="ECO:0007669"/>
    <property type="project" value="UniProtKB-KW"/>
</dbReference>
<protein>
    <recommendedName>
        <fullName evidence="2">histidine kinase</fullName>
        <ecNumber evidence="2">2.7.13.3</ecNumber>
    </recommendedName>
</protein>
<feature type="domain" description="PAS" evidence="5">
    <location>
        <begin position="10"/>
        <end position="63"/>
    </location>
</feature>
<evidence type="ECO:0000313" key="7">
    <source>
        <dbReference type="EMBL" id="KAF1694093.1"/>
    </source>
</evidence>
<dbReference type="InterPro" id="IPR000014">
    <property type="entry name" value="PAS"/>
</dbReference>
<evidence type="ECO:0000259" key="6">
    <source>
        <dbReference type="PROSITE" id="PS50113"/>
    </source>
</evidence>
<dbReference type="CDD" id="cd00082">
    <property type="entry name" value="HisKA"/>
    <property type="match status" value="1"/>
</dbReference>
<dbReference type="SUPFAM" id="SSF55785">
    <property type="entry name" value="PYP-like sensor domain (PAS domain)"/>
    <property type="match status" value="1"/>
</dbReference>
<dbReference type="InterPro" id="IPR003661">
    <property type="entry name" value="HisK_dim/P_dom"/>
</dbReference>
<dbReference type="EC" id="2.7.13.3" evidence="2"/>
<dbReference type="SUPFAM" id="SSF47384">
    <property type="entry name" value="Homodimeric domain of signal transducing histidine kinase"/>
    <property type="match status" value="1"/>
</dbReference>
<sequence>MAASSFPFNAEALLVQSLTDYAIYMLDPEGHILSWNPGGQRIKGYTDAEVIGHHFSQFYTEDDVRRGEPQRGLATARSEGRFEAEGWRVRKDGSQFRANIVIDPIWQDGELMGFVKVTKDVTERFKAQTRLQEAERTLAQSQKIHAIGQLTLGIAHDFNNVLAVVTASLDLIARTSSEERRQQLVDAAQKAAHRGSMLSRQMLAFARGQNLSPANLDVNELIRASIEVYRRAAGAIATCTLDLVDGDPVAYVDGARFEAALMNLVANARDAMTAQGSIVIATRVVQPADGVHPDLQPGRRYLYITVTDDGPGMGEEVRLRAMEPFFTTKDVGRGSGLGLSQVFGFASQSGGFASIHSEPGAGTRVTIAVPVVE</sequence>
<comment type="caution">
    <text evidence="7">The sequence shown here is derived from an EMBL/GenBank/DDBJ whole genome shotgun (WGS) entry which is preliminary data.</text>
</comment>
<dbReference type="InterPro" id="IPR003594">
    <property type="entry name" value="HATPase_dom"/>
</dbReference>
<keyword evidence="8" id="KW-1185">Reference proteome</keyword>
<feature type="domain" description="Histidine kinase" evidence="4">
    <location>
        <begin position="153"/>
        <end position="373"/>
    </location>
</feature>
<proteinExistence type="predicted"/>
<dbReference type="SUPFAM" id="SSF55874">
    <property type="entry name" value="ATPase domain of HSP90 chaperone/DNA topoisomerase II/histidine kinase"/>
    <property type="match status" value="1"/>
</dbReference>
<dbReference type="InterPro" id="IPR036890">
    <property type="entry name" value="HATPase_C_sf"/>
</dbReference>
<dbReference type="NCBIfam" id="TIGR00229">
    <property type="entry name" value="sensory_box"/>
    <property type="match status" value="1"/>
</dbReference>
<dbReference type="PROSITE" id="PS50112">
    <property type="entry name" value="PAS"/>
    <property type="match status" value="1"/>
</dbReference>
<reference evidence="7 8" key="1">
    <citation type="submission" date="2017-10" db="EMBL/GenBank/DDBJ databases">
        <title>Whole genome sequencing of members of genus Pseudoxanthomonas.</title>
        <authorList>
            <person name="Kumar S."/>
            <person name="Bansal K."/>
            <person name="Kaur A."/>
            <person name="Patil P."/>
            <person name="Sharma S."/>
            <person name="Patil P.B."/>
        </authorList>
    </citation>
    <scope>NUCLEOTIDE SEQUENCE [LARGE SCALE GENOMIC DNA]</scope>
    <source>
        <strain evidence="7 8">DSM 17801</strain>
    </source>
</reference>
<dbReference type="PRINTS" id="PR00344">
    <property type="entry name" value="BCTRLSENSOR"/>
</dbReference>
<dbReference type="PANTHER" id="PTHR43065">
    <property type="entry name" value="SENSOR HISTIDINE KINASE"/>
    <property type="match status" value="1"/>
</dbReference>
<evidence type="ECO:0000256" key="1">
    <source>
        <dbReference type="ARBA" id="ARBA00000085"/>
    </source>
</evidence>
<feature type="domain" description="PAC" evidence="6">
    <location>
        <begin position="82"/>
        <end position="133"/>
    </location>
</feature>
<keyword evidence="3" id="KW-0597">Phosphoprotein</keyword>
<dbReference type="RefSeq" id="WP_162410562.1">
    <property type="nucleotide sequence ID" value="NZ_PDWN01000009.1"/>
</dbReference>
<dbReference type="InterPro" id="IPR035965">
    <property type="entry name" value="PAS-like_dom_sf"/>
</dbReference>
<dbReference type="InterPro" id="IPR004358">
    <property type="entry name" value="Sig_transdc_His_kin-like_C"/>
</dbReference>
<dbReference type="InterPro" id="IPR000700">
    <property type="entry name" value="PAS-assoc_C"/>
</dbReference>
<evidence type="ECO:0000313" key="8">
    <source>
        <dbReference type="Proteomes" id="UP000788419"/>
    </source>
</evidence>
<dbReference type="Proteomes" id="UP000788419">
    <property type="component" value="Unassembled WGS sequence"/>
</dbReference>
<name>A0ABQ6Z777_9GAMM</name>
<dbReference type="PROSITE" id="PS50113">
    <property type="entry name" value="PAC"/>
    <property type="match status" value="1"/>
</dbReference>
<evidence type="ECO:0000259" key="4">
    <source>
        <dbReference type="PROSITE" id="PS50109"/>
    </source>
</evidence>
<keyword evidence="7" id="KW-0418">Kinase</keyword>
<dbReference type="EMBL" id="PDWN01000009">
    <property type="protein sequence ID" value="KAF1694093.1"/>
    <property type="molecule type" value="Genomic_DNA"/>
</dbReference>
<dbReference type="PROSITE" id="PS50109">
    <property type="entry name" value="HIS_KIN"/>
    <property type="match status" value="1"/>
</dbReference>
<comment type="catalytic activity">
    <reaction evidence="1">
        <text>ATP + protein L-histidine = ADP + protein N-phospho-L-histidine.</text>
        <dbReference type="EC" id="2.7.13.3"/>
    </reaction>
</comment>
<dbReference type="InterPro" id="IPR005467">
    <property type="entry name" value="His_kinase_dom"/>
</dbReference>
<evidence type="ECO:0000256" key="3">
    <source>
        <dbReference type="ARBA" id="ARBA00022553"/>
    </source>
</evidence>
<dbReference type="Pfam" id="PF02518">
    <property type="entry name" value="HATPase_c"/>
    <property type="match status" value="1"/>
</dbReference>
<dbReference type="Pfam" id="PF00512">
    <property type="entry name" value="HisKA"/>
    <property type="match status" value="1"/>
</dbReference>
<dbReference type="PANTHER" id="PTHR43065:SF49">
    <property type="entry name" value="HISTIDINE KINASE"/>
    <property type="match status" value="1"/>
</dbReference>
<dbReference type="SMART" id="SM00387">
    <property type="entry name" value="HATPase_c"/>
    <property type="match status" value="1"/>
</dbReference>
<dbReference type="Gene3D" id="3.30.450.20">
    <property type="entry name" value="PAS domain"/>
    <property type="match status" value="1"/>
</dbReference>